<name>A0ABV6G726_9GAMM</name>
<reference evidence="2 3" key="1">
    <citation type="submission" date="2024-09" db="EMBL/GenBank/DDBJ databases">
        <authorList>
            <person name="Sun Q."/>
            <person name="Mori K."/>
        </authorList>
    </citation>
    <scope>NUCLEOTIDE SEQUENCE [LARGE SCALE GENOMIC DNA]</scope>
    <source>
        <strain evidence="2 3">CCM 7415</strain>
    </source>
</reference>
<sequence>MKDSPDAVSVVLHYTFTTGSGAMLVFKVSAMVVLLSRLSTLQGTMTAATSGVPSGESVACSAGAGARVG</sequence>
<keyword evidence="3" id="KW-1185">Reference proteome</keyword>
<keyword evidence="1" id="KW-0812">Transmembrane</keyword>
<accession>A0ABV6G726</accession>
<gene>
    <name evidence="2" type="ORF">ACFFHW_15400</name>
</gene>
<comment type="caution">
    <text evidence="2">The sequence shown here is derived from an EMBL/GenBank/DDBJ whole genome shotgun (WGS) entry which is preliminary data.</text>
</comment>
<organism evidence="2 3">
    <name type="scientific">Kushneria aurantia</name>
    <dbReference type="NCBI Taxonomy" id="504092"/>
    <lineage>
        <taxon>Bacteria</taxon>
        <taxon>Pseudomonadati</taxon>
        <taxon>Pseudomonadota</taxon>
        <taxon>Gammaproteobacteria</taxon>
        <taxon>Oceanospirillales</taxon>
        <taxon>Halomonadaceae</taxon>
        <taxon>Kushneria</taxon>
    </lineage>
</organism>
<keyword evidence="1" id="KW-1133">Transmembrane helix</keyword>
<evidence type="ECO:0000256" key="1">
    <source>
        <dbReference type="SAM" id="Phobius"/>
    </source>
</evidence>
<evidence type="ECO:0000313" key="3">
    <source>
        <dbReference type="Proteomes" id="UP001589814"/>
    </source>
</evidence>
<proteinExistence type="predicted"/>
<dbReference type="Proteomes" id="UP001589814">
    <property type="component" value="Unassembled WGS sequence"/>
</dbReference>
<keyword evidence="1" id="KW-0472">Membrane</keyword>
<dbReference type="RefSeq" id="WP_019951595.1">
    <property type="nucleotide sequence ID" value="NZ_JBHLVX010000058.1"/>
</dbReference>
<evidence type="ECO:0000313" key="2">
    <source>
        <dbReference type="EMBL" id="MFC0269354.1"/>
    </source>
</evidence>
<dbReference type="EMBL" id="JBHLVX010000058">
    <property type="protein sequence ID" value="MFC0269354.1"/>
    <property type="molecule type" value="Genomic_DNA"/>
</dbReference>
<protein>
    <submittedName>
        <fullName evidence="2">Uncharacterized protein</fullName>
    </submittedName>
</protein>
<feature type="transmembrane region" description="Helical" evidence="1">
    <location>
        <begin position="12"/>
        <end position="35"/>
    </location>
</feature>